<evidence type="ECO:0000313" key="3">
    <source>
        <dbReference type="EMBL" id="KAE9357040.1"/>
    </source>
</evidence>
<reference evidence="3 4" key="1">
    <citation type="submission" date="2018-08" db="EMBL/GenBank/DDBJ databases">
        <title>Genomic investigation of the strawberry pathogen Phytophthora fragariae indicates pathogenicity is determined by transcriptional variation in three key races.</title>
        <authorList>
            <person name="Adams T.M."/>
            <person name="Armitage A.D."/>
            <person name="Sobczyk M.K."/>
            <person name="Bates H.J."/>
            <person name="Dunwell J.M."/>
            <person name="Nellist C.F."/>
            <person name="Harrison R.J."/>
        </authorList>
    </citation>
    <scope>NUCLEOTIDE SEQUENCE [LARGE SCALE GENOMIC DNA]</scope>
    <source>
        <strain evidence="3 4">SCRP333</strain>
    </source>
</reference>
<evidence type="ECO:0000256" key="1">
    <source>
        <dbReference type="SAM" id="MobiDB-lite"/>
    </source>
</evidence>
<dbReference type="PANTHER" id="PTHR40781:SF1">
    <property type="match status" value="1"/>
</dbReference>
<name>A0A6A4G6L5_9STRA</name>
<evidence type="ECO:0000259" key="2">
    <source>
        <dbReference type="Pfam" id="PF24494"/>
    </source>
</evidence>
<gene>
    <name evidence="3" type="ORF">PR003_g2001</name>
</gene>
<accession>A0A6A4G6L5</accession>
<feature type="compositionally biased region" description="Acidic residues" evidence="1">
    <location>
        <begin position="223"/>
        <end position="233"/>
    </location>
</feature>
<evidence type="ECO:0000313" key="4">
    <source>
        <dbReference type="Proteomes" id="UP000434957"/>
    </source>
</evidence>
<dbReference type="Pfam" id="PF24494">
    <property type="entry name" value="DUF7587"/>
    <property type="match status" value="1"/>
</dbReference>
<sequence>MAECSPWWRRRAREEIGYDIWTLLPIDTCWWLHALATTDSHSAWSQLATCKVRDNTKMLKFSSTTSEIAARYQCDGKEVPKVLWRVRYTGQSLKARAKPSFKTKQQFKRAVELHLNWSNRIPTPFVSLFDTREHAVQWARRHFELGYDDVFLLKIDTAKLGPVFRVRYLVQDSDIHTLLPESMYNDEFLALRKISRRSIIRETFVSCSDEYSSEDSAGRTSEESNEDDDVFAG</sequence>
<feature type="region of interest" description="Disordered" evidence="1">
    <location>
        <begin position="210"/>
        <end position="233"/>
    </location>
</feature>
<dbReference type="InterPro" id="IPR056009">
    <property type="entry name" value="DUF7587"/>
</dbReference>
<keyword evidence="4" id="KW-1185">Reference proteome</keyword>
<organism evidence="3 4">
    <name type="scientific">Phytophthora rubi</name>
    <dbReference type="NCBI Taxonomy" id="129364"/>
    <lineage>
        <taxon>Eukaryota</taxon>
        <taxon>Sar</taxon>
        <taxon>Stramenopiles</taxon>
        <taxon>Oomycota</taxon>
        <taxon>Peronosporomycetes</taxon>
        <taxon>Peronosporales</taxon>
        <taxon>Peronosporaceae</taxon>
        <taxon>Phytophthora</taxon>
    </lineage>
</organism>
<proteinExistence type="predicted"/>
<dbReference type="PANTHER" id="PTHR40781">
    <property type="match status" value="1"/>
</dbReference>
<dbReference type="AlphaFoldDB" id="A0A6A4G6L5"/>
<dbReference type="EMBL" id="QXFT01000060">
    <property type="protein sequence ID" value="KAE9357040.1"/>
    <property type="molecule type" value="Genomic_DNA"/>
</dbReference>
<protein>
    <recommendedName>
        <fullName evidence="2">DUF7587 domain-containing protein</fullName>
    </recommendedName>
</protein>
<dbReference type="Proteomes" id="UP000434957">
    <property type="component" value="Unassembled WGS sequence"/>
</dbReference>
<feature type="domain" description="DUF7587" evidence="2">
    <location>
        <begin position="98"/>
        <end position="205"/>
    </location>
</feature>
<comment type="caution">
    <text evidence="3">The sequence shown here is derived from an EMBL/GenBank/DDBJ whole genome shotgun (WGS) entry which is preliminary data.</text>
</comment>